<evidence type="ECO:0000256" key="1">
    <source>
        <dbReference type="SAM" id="MobiDB-lite"/>
    </source>
</evidence>
<name>A0A0B6Y516_9EUPU</name>
<protein>
    <submittedName>
        <fullName evidence="2">Uncharacterized protein</fullName>
    </submittedName>
</protein>
<feature type="non-terminal residue" evidence="2">
    <location>
        <position position="113"/>
    </location>
</feature>
<dbReference type="EMBL" id="HACG01004046">
    <property type="protein sequence ID" value="CEK50911.1"/>
    <property type="molecule type" value="Transcribed_RNA"/>
</dbReference>
<accession>A0A0B6Y516</accession>
<dbReference type="AlphaFoldDB" id="A0A0B6Y516"/>
<feature type="region of interest" description="Disordered" evidence="1">
    <location>
        <begin position="1"/>
        <end position="63"/>
    </location>
</feature>
<organism evidence="2">
    <name type="scientific">Arion vulgaris</name>
    <dbReference type="NCBI Taxonomy" id="1028688"/>
    <lineage>
        <taxon>Eukaryota</taxon>
        <taxon>Metazoa</taxon>
        <taxon>Spiralia</taxon>
        <taxon>Lophotrochozoa</taxon>
        <taxon>Mollusca</taxon>
        <taxon>Gastropoda</taxon>
        <taxon>Heterobranchia</taxon>
        <taxon>Euthyneura</taxon>
        <taxon>Panpulmonata</taxon>
        <taxon>Eupulmonata</taxon>
        <taxon>Stylommatophora</taxon>
        <taxon>Helicina</taxon>
        <taxon>Arionoidea</taxon>
        <taxon>Arionidae</taxon>
        <taxon>Arion</taxon>
    </lineage>
</organism>
<proteinExistence type="predicted"/>
<sequence>VSPIANHTSRVRTRRSSLSPHAVQSSLRSPTNQSQSNADQTESNKDGKPAVQDQCLHSESQEENAVKVITDSVESSCQQSKALNQPPSLLMEPPYRPKVVKRLDLEPVVVDSG</sequence>
<gene>
    <name evidence="2" type="primary">ORF11982</name>
</gene>
<evidence type="ECO:0000313" key="2">
    <source>
        <dbReference type="EMBL" id="CEK50911.1"/>
    </source>
</evidence>
<feature type="compositionally biased region" description="Polar residues" evidence="1">
    <location>
        <begin position="22"/>
        <end position="41"/>
    </location>
</feature>
<reference evidence="2" key="1">
    <citation type="submission" date="2014-12" db="EMBL/GenBank/DDBJ databases">
        <title>Insight into the proteome of Arion vulgaris.</title>
        <authorList>
            <person name="Aradska J."/>
            <person name="Bulat T."/>
            <person name="Smidak R."/>
            <person name="Sarate P."/>
            <person name="Gangsoo J."/>
            <person name="Sialana F."/>
            <person name="Bilban M."/>
            <person name="Lubec G."/>
        </authorList>
    </citation>
    <scope>NUCLEOTIDE SEQUENCE</scope>
    <source>
        <tissue evidence="2">Skin</tissue>
    </source>
</reference>
<feature type="non-terminal residue" evidence="2">
    <location>
        <position position="1"/>
    </location>
</feature>